<reference evidence="5" key="1">
    <citation type="journal article" date="2022" name="Pest Manag. Sci.">
        <title>Glutamicibacter halophytocola-mediated host fitness of potato tuber moth on Solanaceae crops.</title>
        <authorList>
            <person name="Wang W."/>
            <person name="Xiao G."/>
            <person name="Du G."/>
            <person name="Chang L."/>
            <person name="Yang Y."/>
            <person name="Ye J."/>
            <person name="Chen B."/>
        </authorList>
    </citation>
    <scope>NUCLEOTIDE SEQUENCE</scope>
    <source>
        <strain evidence="5">S2</strain>
    </source>
</reference>
<dbReference type="GO" id="GO:0006790">
    <property type="term" value="P:sulfur compound metabolic process"/>
    <property type="evidence" value="ECO:0007669"/>
    <property type="project" value="TreeGrafter"/>
</dbReference>
<evidence type="ECO:0000313" key="5">
    <source>
        <dbReference type="EMBL" id="UUX60718.1"/>
    </source>
</evidence>
<dbReference type="GO" id="GO:0008482">
    <property type="term" value="F:sulfite oxidase activity"/>
    <property type="evidence" value="ECO:0007669"/>
    <property type="project" value="TreeGrafter"/>
</dbReference>
<dbReference type="Gene3D" id="3.90.420.10">
    <property type="entry name" value="Oxidoreductase, molybdopterin-binding domain"/>
    <property type="match status" value="1"/>
</dbReference>
<evidence type="ECO:0000256" key="3">
    <source>
        <dbReference type="SAM" id="SignalP"/>
    </source>
</evidence>
<name>A0AA95BVZ7_9MICC</name>
<organism evidence="5 6">
    <name type="scientific">Glutamicibacter halophytocola</name>
    <dbReference type="NCBI Taxonomy" id="1933880"/>
    <lineage>
        <taxon>Bacteria</taxon>
        <taxon>Bacillati</taxon>
        <taxon>Actinomycetota</taxon>
        <taxon>Actinomycetes</taxon>
        <taxon>Micrococcales</taxon>
        <taxon>Micrococcaceae</taxon>
        <taxon>Glutamicibacter</taxon>
    </lineage>
</organism>
<protein>
    <submittedName>
        <fullName evidence="5">Molybdopterin-dependent oxidoreductase</fullName>
    </submittedName>
</protein>
<dbReference type="PANTHER" id="PTHR19372">
    <property type="entry name" value="SULFITE REDUCTASE"/>
    <property type="match status" value="1"/>
</dbReference>
<keyword evidence="2" id="KW-1133">Transmembrane helix</keyword>
<feature type="transmembrane region" description="Helical" evidence="2">
    <location>
        <begin position="73"/>
        <end position="93"/>
    </location>
</feature>
<dbReference type="InterPro" id="IPR000572">
    <property type="entry name" value="OxRdtase_Mopterin-bd_dom"/>
</dbReference>
<feature type="transmembrane region" description="Helical" evidence="2">
    <location>
        <begin position="99"/>
        <end position="119"/>
    </location>
</feature>
<evidence type="ECO:0000259" key="4">
    <source>
        <dbReference type="Pfam" id="PF00174"/>
    </source>
</evidence>
<dbReference type="Pfam" id="PF00174">
    <property type="entry name" value="Oxidored_molyb"/>
    <property type="match status" value="1"/>
</dbReference>
<feature type="transmembrane region" description="Helical" evidence="2">
    <location>
        <begin position="49"/>
        <end position="68"/>
    </location>
</feature>
<dbReference type="InterPro" id="IPR014756">
    <property type="entry name" value="Ig_E-set"/>
</dbReference>
<proteinExistence type="predicted"/>
<dbReference type="SUPFAM" id="SSF81296">
    <property type="entry name" value="E set domains"/>
    <property type="match status" value="1"/>
</dbReference>
<keyword evidence="2" id="KW-0472">Membrane</keyword>
<feature type="region of interest" description="Disordered" evidence="1">
    <location>
        <begin position="478"/>
        <end position="499"/>
    </location>
</feature>
<evidence type="ECO:0000256" key="1">
    <source>
        <dbReference type="SAM" id="MobiDB-lite"/>
    </source>
</evidence>
<feature type="signal peptide" evidence="3">
    <location>
        <begin position="1"/>
        <end position="21"/>
    </location>
</feature>
<dbReference type="Gene3D" id="2.60.40.650">
    <property type="match status" value="1"/>
</dbReference>
<feature type="domain" description="Oxidoreductase molybdopterin-binding" evidence="4">
    <location>
        <begin position="224"/>
        <end position="376"/>
    </location>
</feature>
<keyword evidence="2" id="KW-0812">Transmembrane</keyword>
<evidence type="ECO:0000313" key="6">
    <source>
        <dbReference type="Proteomes" id="UP001060018"/>
    </source>
</evidence>
<evidence type="ECO:0000256" key="2">
    <source>
        <dbReference type="SAM" id="Phobius"/>
    </source>
</evidence>
<gene>
    <name evidence="5" type="ORF">NUH22_04820</name>
</gene>
<dbReference type="EMBL" id="CP102487">
    <property type="protein sequence ID" value="UUX60718.1"/>
    <property type="molecule type" value="Genomic_DNA"/>
</dbReference>
<keyword evidence="3" id="KW-0732">Signal</keyword>
<dbReference type="PANTHER" id="PTHR19372:SF7">
    <property type="entry name" value="SULFITE OXIDASE, MITOCHONDRIAL"/>
    <property type="match status" value="1"/>
</dbReference>
<dbReference type="InterPro" id="IPR036374">
    <property type="entry name" value="OxRdtase_Mopterin-bd_sf"/>
</dbReference>
<feature type="chain" id="PRO_5041709488" evidence="3">
    <location>
        <begin position="22"/>
        <end position="499"/>
    </location>
</feature>
<dbReference type="Proteomes" id="UP001060018">
    <property type="component" value="Chromosome"/>
</dbReference>
<dbReference type="AlphaFoldDB" id="A0AA95BVZ7"/>
<sequence length="499" mass="53046">MFAVAQFASAFLSSASSPFFALGSAIIDLTPPWLKDFAIATFGTNDKLALFVSIGIVATLLAALIGVLAKRSFAWACTVIVALAVVLGSAVAARASTGALDIVPTVLGAIAGIGILRWLTNLAGAAAPGAPAGASSNNAPVAGTSRRNFLLGSAASLAAAALATGVSTSLSATRNMAAAARKALRLPAARTKVKDLPQGVQIDEPGMPRFITPNPDFYRIDTALSVPQIDPSQWSLRIHGMVENEFTLNFDELMAEELVETYLTLTCVSNPVGGDLIGNAKWLGYPLRKLLERAAPQAGADMVLSTSHDGFSASTPLEVLTDDRMALLAVGMNGEPLPFEHGFPVRMVVPGLYGYVSATKWVVDLEVTRFQDKTAYWTTRGWSERGPIKMSSRIDTPRSFAKVPSGEVVLGGTAWAQTRGISRVQVQIDDGPWEDAQLAEEATLDTWRQWRHVWSGARPGMHTGRVRAYDASGELQTSDRANPVPNGASGWHQVQFSVE</sequence>
<accession>A0AA95BVZ7</accession>
<dbReference type="RefSeq" id="WP_195181305.1">
    <property type="nucleotide sequence ID" value="NZ_CP102487.1"/>
</dbReference>
<dbReference type="SUPFAM" id="SSF56524">
    <property type="entry name" value="Oxidoreductase molybdopterin-binding domain"/>
    <property type="match status" value="1"/>
</dbReference>
<dbReference type="GO" id="GO:0020037">
    <property type="term" value="F:heme binding"/>
    <property type="evidence" value="ECO:0007669"/>
    <property type="project" value="TreeGrafter"/>
</dbReference>
<dbReference type="GO" id="GO:0043546">
    <property type="term" value="F:molybdopterin cofactor binding"/>
    <property type="evidence" value="ECO:0007669"/>
    <property type="project" value="TreeGrafter"/>
</dbReference>